<dbReference type="InterPro" id="IPR011852">
    <property type="entry name" value="TRAP_TAXI"/>
</dbReference>
<dbReference type="RefSeq" id="WP_227117633.1">
    <property type="nucleotide sequence ID" value="NZ_CABUEN010000004.1"/>
</dbReference>
<dbReference type="Gene3D" id="3.40.190.10">
    <property type="entry name" value="Periplasmic binding protein-like II"/>
    <property type="match status" value="2"/>
</dbReference>
<protein>
    <recommendedName>
        <fullName evidence="3">TRAP transporter solute receptor, TAXI family</fullName>
    </recommendedName>
</protein>
<dbReference type="NCBIfam" id="TIGR02122">
    <property type="entry name" value="TRAP_TAXI"/>
    <property type="match status" value="1"/>
</dbReference>
<dbReference type="PANTHER" id="PTHR42941">
    <property type="entry name" value="SLL1037 PROTEIN"/>
    <property type="match status" value="1"/>
</dbReference>
<organism evidence="2">
    <name type="scientific">uncultured Desulfovibrio sp</name>
    <dbReference type="NCBI Taxonomy" id="167968"/>
    <lineage>
        <taxon>Bacteria</taxon>
        <taxon>Pseudomonadati</taxon>
        <taxon>Thermodesulfobacteriota</taxon>
        <taxon>Desulfovibrionia</taxon>
        <taxon>Desulfovibrionales</taxon>
        <taxon>Desulfovibrionaceae</taxon>
        <taxon>Desulfovibrio</taxon>
        <taxon>environmental samples</taxon>
    </lineage>
</organism>
<accession>A0A212J2A8</accession>
<dbReference type="PANTHER" id="PTHR42941:SF1">
    <property type="entry name" value="SLL1037 PROTEIN"/>
    <property type="match status" value="1"/>
</dbReference>
<dbReference type="Pfam" id="PF16868">
    <property type="entry name" value="NMT1_3"/>
    <property type="match status" value="1"/>
</dbReference>
<name>A0A212J2A8_9BACT</name>
<feature type="signal peptide" evidence="1">
    <location>
        <begin position="1"/>
        <end position="25"/>
    </location>
</feature>
<evidence type="ECO:0008006" key="3">
    <source>
        <dbReference type="Google" id="ProtNLM"/>
    </source>
</evidence>
<keyword evidence="1" id="KW-0732">Signal</keyword>
<feature type="chain" id="PRO_5013369946" description="TRAP transporter solute receptor, TAXI family" evidence="1">
    <location>
        <begin position="26"/>
        <end position="326"/>
    </location>
</feature>
<evidence type="ECO:0000256" key="1">
    <source>
        <dbReference type="SAM" id="SignalP"/>
    </source>
</evidence>
<dbReference type="AlphaFoldDB" id="A0A212J2A8"/>
<gene>
    <name evidence="2" type="ORF">KM92DES2_10421</name>
</gene>
<proteinExistence type="predicted"/>
<reference evidence="2" key="1">
    <citation type="submission" date="2016-04" db="EMBL/GenBank/DDBJ databases">
        <authorList>
            <person name="Evans L.H."/>
            <person name="Alamgir A."/>
            <person name="Owens N."/>
            <person name="Weber N.D."/>
            <person name="Virtaneva K."/>
            <person name="Barbian K."/>
            <person name="Babar A."/>
            <person name="Rosenke K."/>
        </authorList>
    </citation>
    <scope>NUCLEOTIDE SEQUENCE</scope>
    <source>
        <strain evidence="2">92-2</strain>
    </source>
</reference>
<dbReference type="SUPFAM" id="SSF53850">
    <property type="entry name" value="Periplasmic binding protein-like II"/>
    <property type="match status" value="1"/>
</dbReference>
<dbReference type="EMBL" id="FLUP01000001">
    <property type="protein sequence ID" value="SBV93579.1"/>
    <property type="molecule type" value="Genomic_DNA"/>
</dbReference>
<evidence type="ECO:0000313" key="2">
    <source>
        <dbReference type="EMBL" id="SBV93579.1"/>
    </source>
</evidence>
<sequence length="326" mass="35264">MKKGLISLLVTVVMLAAGLAQMPQAAELKTFTITSGPLGGDFYALGGVIGEAARSVMPGATVSVNTGGSVENLLKIDAGKADLGTSMIKLYEESLKAEGVFASRKPVQNVKIMMYVAPMPMSFFLVRADSPYTSIADIANTKPKIRLLTSKKGSSPAVASENMLKQYGFSFEDIKEWGGSVSYVSYAEASSLIQDGHADAYVGPIVSSINELITTVKMKMLPIDQAVLDKLSSDGYMTYTIKAGQYYFITKDTPHMAETVVLPVGANLPDDAVYALTKVLCEKPEMIRNVHQTYSVFDPSKSADHIAVQYIHPGALRYYKEKGWVK</sequence>